<comment type="caution">
    <text evidence="2">The sequence shown here is derived from an EMBL/GenBank/DDBJ whole genome shotgun (WGS) entry which is preliminary data.</text>
</comment>
<dbReference type="Proteomes" id="UP000762676">
    <property type="component" value="Unassembled WGS sequence"/>
</dbReference>
<dbReference type="InterPro" id="IPR027124">
    <property type="entry name" value="Swc5/CFDP1/2"/>
</dbReference>
<proteinExistence type="predicted"/>
<dbReference type="EMBL" id="BMAT01013585">
    <property type="protein sequence ID" value="GFS15650.1"/>
    <property type="molecule type" value="Genomic_DNA"/>
</dbReference>
<gene>
    <name evidence="2" type="ORF">ElyMa_006775600</name>
</gene>
<keyword evidence="3" id="KW-1185">Reference proteome</keyword>
<sequence>MLSKRAEAALIDWAPINERIISARFYSKHIKLTLIHAYAPTNDAEIDIKTEFYEMLDETVRKSHRHDILIVTGDFNAKVGTDPNHYDSVMGKHGEGERNENGERLCEFCAMNDLIITGTLFPHKKIHKLTWVSPDGKTKNQIDHTLINKKFRTSVRDTRVQRGADVSSDHYLVKTSLKLKLKRPPNTEKSRLRYDVDKLKNKNIREEFCLKLQNRFKLLESVDNDQNTDTIETLSSNLEIAYTDSDTAKDVLGFRRNKTKPWISQES</sequence>
<dbReference type="SUPFAM" id="SSF56219">
    <property type="entry name" value="DNase I-like"/>
    <property type="match status" value="1"/>
</dbReference>
<dbReference type="Pfam" id="PF14529">
    <property type="entry name" value="Exo_endo_phos_2"/>
    <property type="match status" value="1"/>
</dbReference>
<dbReference type="Gene3D" id="3.60.10.10">
    <property type="entry name" value="Endonuclease/exonuclease/phosphatase"/>
    <property type="match status" value="1"/>
</dbReference>
<name>A0AAV4J179_9GAST</name>
<dbReference type="CDD" id="cd09076">
    <property type="entry name" value="L1-EN"/>
    <property type="match status" value="1"/>
</dbReference>
<dbReference type="PANTHER" id="PTHR23227">
    <property type="entry name" value="BUCENTAUR RELATED"/>
    <property type="match status" value="1"/>
</dbReference>
<feature type="domain" description="Endonuclease/exonuclease/phosphatase" evidence="1">
    <location>
        <begin position="33"/>
        <end position="173"/>
    </location>
</feature>
<evidence type="ECO:0000313" key="2">
    <source>
        <dbReference type="EMBL" id="GFS15650.1"/>
    </source>
</evidence>
<accession>A0AAV4J179</accession>
<dbReference type="GO" id="GO:0003824">
    <property type="term" value="F:catalytic activity"/>
    <property type="evidence" value="ECO:0007669"/>
    <property type="project" value="InterPro"/>
</dbReference>
<protein>
    <submittedName>
        <fullName evidence="2">Craniofacial development protein 2-like</fullName>
    </submittedName>
</protein>
<organism evidence="2 3">
    <name type="scientific">Elysia marginata</name>
    <dbReference type="NCBI Taxonomy" id="1093978"/>
    <lineage>
        <taxon>Eukaryota</taxon>
        <taxon>Metazoa</taxon>
        <taxon>Spiralia</taxon>
        <taxon>Lophotrochozoa</taxon>
        <taxon>Mollusca</taxon>
        <taxon>Gastropoda</taxon>
        <taxon>Heterobranchia</taxon>
        <taxon>Euthyneura</taxon>
        <taxon>Panpulmonata</taxon>
        <taxon>Sacoglossa</taxon>
        <taxon>Placobranchoidea</taxon>
        <taxon>Plakobranchidae</taxon>
        <taxon>Elysia</taxon>
    </lineage>
</organism>
<dbReference type="AlphaFoldDB" id="A0AAV4J179"/>
<dbReference type="PANTHER" id="PTHR23227:SF67">
    <property type="entry name" value="CRANIOFACIAL DEVELOPMENT PROTEIN 2-LIKE"/>
    <property type="match status" value="1"/>
</dbReference>
<dbReference type="InterPro" id="IPR005135">
    <property type="entry name" value="Endo/exonuclease/phosphatase"/>
</dbReference>
<evidence type="ECO:0000259" key="1">
    <source>
        <dbReference type="Pfam" id="PF14529"/>
    </source>
</evidence>
<reference evidence="2 3" key="1">
    <citation type="journal article" date="2021" name="Elife">
        <title>Chloroplast acquisition without the gene transfer in kleptoplastic sea slugs, Plakobranchus ocellatus.</title>
        <authorList>
            <person name="Maeda T."/>
            <person name="Takahashi S."/>
            <person name="Yoshida T."/>
            <person name="Shimamura S."/>
            <person name="Takaki Y."/>
            <person name="Nagai Y."/>
            <person name="Toyoda A."/>
            <person name="Suzuki Y."/>
            <person name="Arimoto A."/>
            <person name="Ishii H."/>
            <person name="Satoh N."/>
            <person name="Nishiyama T."/>
            <person name="Hasebe M."/>
            <person name="Maruyama T."/>
            <person name="Minagawa J."/>
            <person name="Obokata J."/>
            <person name="Shigenobu S."/>
        </authorList>
    </citation>
    <scope>NUCLEOTIDE SEQUENCE [LARGE SCALE GENOMIC DNA]</scope>
</reference>
<dbReference type="InterPro" id="IPR036691">
    <property type="entry name" value="Endo/exonu/phosph_ase_sf"/>
</dbReference>
<evidence type="ECO:0000313" key="3">
    <source>
        <dbReference type="Proteomes" id="UP000762676"/>
    </source>
</evidence>